<dbReference type="InterPro" id="IPR002213">
    <property type="entry name" value="UDP_glucos_trans"/>
</dbReference>
<dbReference type="PANTHER" id="PTHR11926:SF715">
    <property type="entry name" value="OS04G0204000 PROTEIN"/>
    <property type="match status" value="1"/>
</dbReference>
<evidence type="ECO:0000256" key="5">
    <source>
        <dbReference type="ARBA" id="ARBA00058521"/>
    </source>
</evidence>
<dbReference type="PANTHER" id="PTHR11926">
    <property type="entry name" value="GLUCOSYL/GLUCURONOSYL TRANSFERASES"/>
    <property type="match status" value="1"/>
</dbReference>
<proteinExistence type="inferred from homology"/>
<feature type="compositionally biased region" description="Low complexity" evidence="8">
    <location>
        <begin position="1"/>
        <end position="13"/>
    </location>
</feature>
<dbReference type="EC" id="2.4.1.-" evidence="7"/>
<dbReference type="Pfam" id="PF00201">
    <property type="entry name" value="UDPGT"/>
    <property type="match status" value="1"/>
</dbReference>
<keyword evidence="4 6" id="KW-0808">Transferase</keyword>
<comment type="function">
    <text evidence="5">Involved in the detoxification of the Fusarium mycotoxin deoxynivalenol by the transfer of glucose from UDP-D-glucose to the hydroxyl group at C-3, forming deoxynivalenol-3-O-beta-D-glucoside.</text>
</comment>
<dbReference type="GO" id="GO:0080044">
    <property type="term" value="F:quercetin 7-O-glucosyltransferase activity"/>
    <property type="evidence" value="ECO:0007669"/>
    <property type="project" value="TreeGrafter"/>
</dbReference>
<keyword evidence="2" id="KW-0216">Detoxification</keyword>
<dbReference type="GO" id="GO:0098754">
    <property type="term" value="P:detoxification"/>
    <property type="evidence" value="ECO:0007669"/>
    <property type="project" value="UniProtKB-ARBA"/>
</dbReference>
<keyword evidence="10" id="KW-1185">Reference proteome</keyword>
<evidence type="ECO:0000256" key="8">
    <source>
        <dbReference type="SAM" id="MobiDB-lite"/>
    </source>
</evidence>
<dbReference type="GO" id="GO:0080043">
    <property type="term" value="F:quercetin 3-O-glucosyltransferase activity"/>
    <property type="evidence" value="ECO:0007669"/>
    <property type="project" value="TreeGrafter"/>
</dbReference>
<dbReference type="OrthoDB" id="5835829at2759"/>
<dbReference type="InterPro" id="IPR035595">
    <property type="entry name" value="UDP_glycos_trans_CS"/>
</dbReference>
<dbReference type="CDD" id="cd03784">
    <property type="entry name" value="GT1_Gtf-like"/>
    <property type="match status" value="1"/>
</dbReference>
<accession>A0A3L6Q744</accession>
<evidence type="ECO:0000256" key="2">
    <source>
        <dbReference type="ARBA" id="ARBA00022575"/>
    </source>
</evidence>
<evidence type="ECO:0000256" key="1">
    <source>
        <dbReference type="ARBA" id="ARBA00009995"/>
    </source>
</evidence>
<evidence type="ECO:0000256" key="6">
    <source>
        <dbReference type="RuleBase" id="RU003718"/>
    </source>
</evidence>
<keyword evidence="3 6" id="KW-0328">Glycosyltransferase</keyword>
<dbReference type="EMBL" id="PQIB02000014">
    <property type="protein sequence ID" value="RLM70300.1"/>
    <property type="molecule type" value="Genomic_DNA"/>
</dbReference>
<feature type="region of interest" description="Disordered" evidence="8">
    <location>
        <begin position="1"/>
        <end position="21"/>
    </location>
</feature>
<dbReference type="PROSITE" id="PS00375">
    <property type="entry name" value="UDPGT"/>
    <property type="match status" value="1"/>
</dbReference>
<dbReference type="FunFam" id="3.40.50.2000:FF:000057">
    <property type="entry name" value="Glycosyltransferase"/>
    <property type="match status" value="1"/>
</dbReference>
<sequence>MESSSSATTTTATPCSGQQRGGSAHVLLVPLPAQGHMNPMLQFGRRLAYHGLRPTLVTTRYVLSTSPTAGEPFPVAAISDGFDEGGMAGTDPVEYCRRLEAVGSETLARVIDAEARAGRPAAVVVYDPHMAWARRVAGAAGVPTAAFLSQACAVDLVYGEVWAGRAPLPMADGSALRRRGVISVDLGAEDLPPFVVAPELYPQYLKVSIRQFEGIEHAADVFINSFRDLEPQEAEYMEATWRAKTIGPTLPSFYLGDGRLPSNKTYGVSFFSSSAPSMEWLDKQPPCSVVLASYGTVYSLDAGQLAELGNGLCNSGRPFLWVVRSNEAQKLPGDLRDKCKEKGLIVSWCPQLQVLAHKATGCFLTHCGWNSTTEAIVAGVPVVAMPQSADQMTIAKYVESAWGIGVRIRLDDKGGLSREEVERCIREVMDGERKGEYRRNVEEWMEKAKAAMQEGGSSDKNIAEFAAKYLST</sequence>
<dbReference type="Gene3D" id="3.40.50.2000">
    <property type="entry name" value="Glycogen Phosphorylase B"/>
    <property type="match status" value="2"/>
</dbReference>
<protein>
    <recommendedName>
        <fullName evidence="7">Glycosyltransferase</fullName>
        <ecNumber evidence="7">2.4.1.-</ecNumber>
    </recommendedName>
</protein>
<reference evidence="10" key="1">
    <citation type="journal article" date="2019" name="Nat. Commun.">
        <title>The genome of broomcorn millet.</title>
        <authorList>
            <person name="Zou C."/>
            <person name="Miki D."/>
            <person name="Li D."/>
            <person name="Tang Q."/>
            <person name="Xiao L."/>
            <person name="Rajput S."/>
            <person name="Deng P."/>
            <person name="Jia W."/>
            <person name="Huang R."/>
            <person name="Zhang M."/>
            <person name="Sun Y."/>
            <person name="Hu J."/>
            <person name="Fu X."/>
            <person name="Schnable P.S."/>
            <person name="Li F."/>
            <person name="Zhang H."/>
            <person name="Feng B."/>
            <person name="Zhu X."/>
            <person name="Liu R."/>
            <person name="Schnable J.C."/>
            <person name="Zhu J.-K."/>
            <person name="Zhang H."/>
        </authorList>
    </citation>
    <scope>NUCLEOTIDE SEQUENCE [LARGE SCALE GENOMIC DNA]</scope>
</reference>
<gene>
    <name evidence="9" type="ORF">C2845_PM17G04870</name>
</gene>
<evidence type="ECO:0000256" key="3">
    <source>
        <dbReference type="ARBA" id="ARBA00022676"/>
    </source>
</evidence>
<comment type="caution">
    <text evidence="9">The sequence shown here is derived from an EMBL/GenBank/DDBJ whole genome shotgun (WGS) entry which is preliminary data.</text>
</comment>
<evidence type="ECO:0000313" key="9">
    <source>
        <dbReference type="EMBL" id="RLM70300.1"/>
    </source>
</evidence>
<dbReference type="AlphaFoldDB" id="A0A3L6Q744"/>
<dbReference type="SUPFAM" id="SSF53756">
    <property type="entry name" value="UDP-Glycosyltransferase/glycogen phosphorylase"/>
    <property type="match status" value="1"/>
</dbReference>
<organism evidence="9 10">
    <name type="scientific">Panicum miliaceum</name>
    <name type="common">Proso millet</name>
    <name type="synonym">Broomcorn millet</name>
    <dbReference type="NCBI Taxonomy" id="4540"/>
    <lineage>
        <taxon>Eukaryota</taxon>
        <taxon>Viridiplantae</taxon>
        <taxon>Streptophyta</taxon>
        <taxon>Embryophyta</taxon>
        <taxon>Tracheophyta</taxon>
        <taxon>Spermatophyta</taxon>
        <taxon>Magnoliopsida</taxon>
        <taxon>Liliopsida</taxon>
        <taxon>Poales</taxon>
        <taxon>Poaceae</taxon>
        <taxon>PACMAD clade</taxon>
        <taxon>Panicoideae</taxon>
        <taxon>Panicodae</taxon>
        <taxon>Paniceae</taxon>
        <taxon>Panicinae</taxon>
        <taxon>Panicum</taxon>
        <taxon>Panicum sect. Panicum</taxon>
    </lineage>
</organism>
<dbReference type="Proteomes" id="UP000275267">
    <property type="component" value="Unassembled WGS sequence"/>
</dbReference>
<evidence type="ECO:0000256" key="7">
    <source>
        <dbReference type="RuleBase" id="RU362057"/>
    </source>
</evidence>
<evidence type="ECO:0000256" key="4">
    <source>
        <dbReference type="ARBA" id="ARBA00022679"/>
    </source>
</evidence>
<name>A0A3L6Q744_PANMI</name>
<dbReference type="FunFam" id="3.40.50.2000:FF:000019">
    <property type="entry name" value="Glycosyltransferase"/>
    <property type="match status" value="1"/>
</dbReference>
<comment type="similarity">
    <text evidence="1 6">Belongs to the UDP-glycosyltransferase family.</text>
</comment>
<evidence type="ECO:0000313" key="10">
    <source>
        <dbReference type="Proteomes" id="UP000275267"/>
    </source>
</evidence>